<keyword evidence="2" id="KW-1185">Reference proteome</keyword>
<evidence type="ECO:0000313" key="1">
    <source>
        <dbReference type="EMBL" id="MES1921679.1"/>
    </source>
</evidence>
<proteinExistence type="predicted"/>
<protein>
    <submittedName>
        <fullName evidence="1">Uncharacterized protein</fullName>
    </submittedName>
</protein>
<accession>A0ABV2APT9</accession>
<sequence length="75" mass="8210">MFKPNVNSVTCLIVNSTEIKYDPVPVCSKLQCDGLTNARMGVEPKQCASKTDVGTDCNWGCAFGYVPVQSTQFHH</sequence>
<dbReference type="Proteomes" id="UP001439008">
    <property type="component" value="Unassembled WGS sequence"/>
</dbReference>
<reference evidence="1 2" key="1">
    <citation type="journal article" date="2024" name="BMC Biol.">
        <title>Comparative genomics of Ascetosporea gives new insight into the evolutionary basis for animal parasitism in Rhizaria.</title>
        <authorList>
            <person name="Hiltunen Thoren M."/>
            <person name="Onut-Brannstrom I."/>
            <person name="Alfjorden A."/>
            <person name="Peckova H."/>
            <person name="Swords F."/>
            <person name="Hooper C."/>
            <person name="Holzer A.S."/>
            <person name="Bass D."/>
            <person name="Burki F."/>
        </authorList>
    </citation>
    <scope>NUCLEOTIDE SEQUENCE [LARGE SCALE GENOMIC DNA]</scope>
    <source>
        <strain evidence="1">20-A016</strain>
    </source>
</reference>
<name>A0ABV2APT9_9EUKA</name>
<evidence type="ECO:0000313" key="2">
    <source>
        <dbReference type="Proteomes" id="UP001439008"/>
    </source>
</evidence>
<comment type="caution">
    <text evidence="1">The sequence shown here is derived from an EMBL/GenBank/DDBJ whole genome shotgun (WGS) entry which is preliminary data.</text>
</comment>
<dbReference type="EMBL" id="JBDODL010001623">
    <property type="protein sequence ID" value="MES1921679.1"/>
    <property type="molecule type" value="Genomic_DNA"/>
</dbReference>
<gene>
    <name evidence="1" type="ORF">MHBO_003210</name>
</gene>
<organism evidence="1 2">
    <name type="scientific">Bonamia ostreae</name>
    <dbReference type="NCBI Taxonomy" id="126728"/>
    <lineage>
        <taxon>Eukaryota</taxon>
        <taxon>Sar</taxon>
        <taxon>Rhizaria</taxon>
        <taxon>Endomyxa</taxon>
        <taxon>Ascetosporea</taxon>
        <taxon>Haplosporida</taxon>
        <taxon>Bonamia</taxon>
    </lineage>
</organism>